<feature type="signal peptide" evidence="2">
    <location>
        <begin position="1"/>
        <end position="23"/>
    </location>
</feature>
<accession>A0ABT5BMN7</accession>
<evidence type="ECO:0000256" key="2">
    <source>
        <dbReference type="SAM" id="SignalP"/>
    </source>
</evidence>
<dbReference type="RefSeq" id="WP_272010522.1">
    <property type="nucleotide sequence ID" value="NZ_JAQNDN010000027.1"/>
</dbReference>
<name>A0ABT5BMN7_9BACT</name>
<dbReference type="Proteomes" id="UP001217838">
    <property type="component" value="Unassembled WGS sequence"/>
</dbReference>
<evidence type="ECO:0000256" key="1">
    <source>
        <dbReference type="SAM" id="MobiDB-lite"/>
    </source>
</evidence>
<keyword evidence="2" id="KW-0732">Signal</keyword>
<sequence>MIPKSLPTLTFAVLIAAPVAASAANGIEPRTPVDWPDATACLTVVDRQQSAMVHMPYSVPFEDVDVTMDEVADSRTHQFIAFCRDHSREEFLPIWLTWKDVEAAGAKMLVDPMTVEDDEVLETSSVWDNCWFPITPDDARRPITFAEAMKGVDWDTTALPAGAYVVQGYTWEPAVNIYAQRPGVVHVVDGPDLAAVGPAAAVTTTLDFTFAEDTYTIEGCTRALPGSTLSVHWSITGTGVLDWKVYAADVPIEGEAFALPFLPPPEASGRTVALRVDVTDPMQRTFSAYPLNLLTVLPGSADDTTSDTTAGCNPEAAFVADPCDTSGDGSTSDPGDPTTSATSASTSDGSSGDSIDSTGTGDSASSSTEPTLTPESSGCSCDVTAPAGLAWASILALGLRRRRRRYEAAATS</sequence>
<feature type="region of interest" description="Disordered" evidence="1">
    <location>
        <begin position="320"/>
        <end position="379"/>
    </location>
</feature>
<feature type="compositionally biased region" description="Low complexity" evidence="1">
    <location>
        <begin position="338"/>
        <end position="377"/>
    </location>
</feature>
<protein>
    <recommendedName>
        <fullName evidence="5">MYXO-CTERM domain-containing protein</fullName>
    </recommendedName>
</protein>
<dbReference type="EMBL" id="JAQNDN010000027">
    <property type="protein sequence ID" value="MDC0675440.1"/>
    <property type="molecule type" value="Genomic_DNA"/>
</dbReference>
<reference evidence="3 4" key="1">
    <citation type="submission" date="2022-11" db="EMBL/GenBank/DDBJ databases">
        <title>Minimal conservation of predation-associated metabolite biosynthetic gene clusters underscores biosynthetic potential of Myxococcota including descriptions for ten novel species: Archangium lansinium sp. nov., Myxococcus landrumus sp. nov., Nannocystis bai.</title>
        <authorList>
            <person name="Ahearne A."/>
            <person name="Stevens C."/>
            <person name="Dowd S."/>
        </authorList>
    </citation>
    <scope>NUCLEOTIDE SEQUENCE [LARGE SCALE GENOMIC DNA]</scope>
    <source>
        <strain evidence="3 4">NCELM</strain>
    </source>
</reference>
<comment type="caution">
    <text evidence="3">The sequence shown here is derived from an EMBL/GenBank/DDBJ whole genome shotgun (WGS) entry which is preliminary data.</text>
</comment>
<proteinExistence type="predicted"/>
<evidence type="ECO:0008006" key="5">
    <source>
        <dbReference type="Google" id="ProtNLM"/>
    </source>
</evidence>
<evidence type="ECO:0000313" key="4">
    <source>
        <dbReference type="Proteomes" id="UP001217838"/>
    </source>
</evidence>
<feature type="chain" id="PRO_5046468788" description="MYXO-CTERM domain-containing protein" evidence="2">
    <location>
        <begin position="24"/>
        <end position="412"/>
    </location>
</feature>
<evidence type="ECO:0000313" key="3">
    <source>
        <dbReference type="EMBL" id="MDC0675440.1"/>
    </source>
</evidence>
<keyword evidence="4" id="KW-1185">Reference proteome</keyword>
<organism evidence="3 4">
    <name type="scientific">Nannocystis radixulma</name>
    <dbReference type="NCBI Taxonomy" id="2995305"/>
    <lineage>
        <taxon>Bacteria</taxon>
        <taxon>Pseudomonadati</taxon>
        <taxon>Myxococcota</taxon>
        <taxon>Polyangia</taxon>
        <taxon>Nannocystales</taxon>
        <taxon>Nannocystaceae</taxon>
        <taxon>Nannocystis</taxon>
    </lineage>
</organism>
<gene>
    <name evidence="3" type="ORF">POL58_47290</name>
</gene>